<evidence type="ECO:0000256" key="1">
    <source>
        <dbReference type="ARBA" id="ARBA00000032"/>
    </source>
</evidence>
<dbReference type="AlphaFoldDB" id="E4XDM5"/>
<dbReference type="Gene3D" id="3.40.50.1240">
    <property type="entry name" value="Phosphoglycerate mutase-like"/>
    <property type="match status" value="1"/>
</dbReference>
<dbReference type="PANTHER" id="PTHR11567:SF211">
    <property type="entry name" value="PROSTATIC ACID PHOSPHATASE"/>
    <property type="match status" value="1"/>
</dbReference>
<evidence type="ECO:0000256" key="4">
    <source>
        <dbReference type="ARBA" id="ARBA00022729"/>
    </source>
</evidence>
<evidence type="ECO:0000313" key="10">
    <source>
        <dbReference type="EMBL" id="CBY19263.1"/>
    </source>
</evidence>
<protein>
    <recommendedName>
        <fullName evidence="3">acid phosphatase</fullName>
        <ecNumber evidence="3">3.1.3.2</ecNumber>
    </recommendedName>
</protein>
<dbReference type="InterPro" id="IPR029033">
    <property type="entry name" value="His_PPase_superfam"/>
</dbReference>
<evidence type="ECO:0000313" key="11">
    <source>
        <dbReference type="Proteomes" id="UP000001307"/>
    </source>
</evidence>
<dbReference type="InterPro" id="IPR050645">
    <property type="entry name" value="Histidine_acid_phosphatase"/>
</dbReference>
<keyword evidence="8" id="KW-0472">Membrane</keyword>
<evidence type="ECO:0000256" key="3">
    <source>
        <dbReference type="ARBA" id="ARBA00012646"/>
    </source>
</evidence>
<evidence type="ECO:0000256" key="7">
    <source>
        <dbReference type="ARBA" id="ARBA00023180"/>
    </source>
</evidence>
<evidence type="ECO:0000256" key="5">
    <source>
        <dbReference type="ARBA" id="ARBA00022801"/>
    </source>
</evidence>
<dbReference type="InterPro" id="IPR000560">
    <property type="entry name" value="His_Pase_clade-2"/>
</dbReference>
<dbReference type="PANTHER" id="PTHR11567">
    <property type="entry name" value="ACID PHOSPHATASE-RELATED"/>
    <property type="match status" value="1"/>
</dbReference>
<dbReference type="CDD" id="cd07061">
    <property type="entry name" value="HP_HAP_like"/>
    <property type="match status" value="1"/>
</dbReference>
<evidence type="ECO:0000256" key="2">
    <source>
        <dbReference type="ARBA" id="ARBA00005375"/>
    </source>
</evidence>
<dbReference type="GO" id="GO:0003993">
    <property type="term" value="F:acid phosphatase activity"/>
    <property type="evidence" value="ECO:0007669"/>
    <property type="project" value="UniProtKB-EC"/>
</dbReference>
<organism evidence="10">
    <name type="scientific">Oikopleura dioica</name>
    <name type="common">Tunicate</name>
    <dbReference type="NCBI Taxonomy" id="34765"/>
    <lineage>
        <taxon>Eukaryota</taxon>
        <taxon>Metazoa</taxon>
        <taxon>Chordata</taxon>
        <taxon>Tunicata</taxon>
        <taxon>Appendicularia</taxon>
        <taxon>Copelata</taxon>
        <taxon>Oikopleuridae</taxon>
        <taxon>Oikopleura</taxon>
    </lineage>
</organism>
<dbReference type="PROSITE" id="PS00616">
    <property type="entry name" value="HIS_ACID_PHOSPHAT_1"/>
    <property type="match status" value="1"/>
</dbReference>
<dbReference type="InParanoid" id="E4XDM5"/>
<dbReference type="InterPro" id="IPR033379">
    <property type="entry name" value="Acid_Pase_AS"/>
</dbReference>
<keyword evidence="6" id="KW-1015">Disulfide bond</keyword>
<comment type="catalytic activity">
    <reaction evidence="1">
        <text>a phosphate monoester + H2O = an alcohol + phosphate</text>
        <dbReference type="Rhea" id="RHEA:15017"/>
        <dbReference type="ChEBI" id="CHEBI:15377"/>
        <dbReference type="ChEBI" id="CHEBI:30879"/>
        <dbReference type="ChEBI" id="CHEBI:43474"/>
        <dbReference type="ChEBI" id="CHEBI:67140"/>
        <dbReference type="EC" id="3.1.3.2"/>
    </reaction>
</comment>
<name>E4XDM5_OIKDI</name>
<feature type="chain" id="PRO_5012949012" description="acid phosphatase" evidence="9">
    <location>
        <begin position="16"/>
        <end position="443"/>
    </location>
</feature>
<keyword evidence="5" id="KW-0378">Hydrolase</keyword>
<keyword evidence="8" id="KW-1133">Transmembrane helix</keyword>
<keyword evidence="7" id="KW-0325">Glycoprotein</keyword>
<dbReference type="Pfam" id="PF00328">
    <property type="entry name" value="His_Phos_2"/>
    <property type="match status" value="1"/>
</dbReference>
<reference evidence="10" key="1">
    <citation type="journal article" date="2010" name="Science">
        <title>Plasticity of animal genome architecture unmasked by rapid evolution of a pelagic tunicate.</title>
        <authorList>
            <person name="Denoeud F."/>
            <person name="Henriet S."/>
            <person name="Mungpakdee S."/>
            <person name="Aury J.M."/>
            <person name="Da Silva C."/>
            <person name="Brinkmann H."/>
            <person name="Mikhaleva J."/>
            <person name="Olsen L.C."/>
            <person name="Jubin C."/>
            <person name="Canestro C."/>
            <person name="Bouquet J.M."/>
            <person name="Danks G."/>
            <person name="Poulain J."/>
            <person name="Campsteijn C."/>
            <person name="Adamski M."/>
            <person name="Cross I."/>
            <person name="Yadetie F."/>
            <person name="Muffato M."/>
            <person name="Louis A."/>
            <person name="Butcher S."/>
            <person name="Tsagkogeorga G."/>
            <person name="Konrad A."/>
            <person name="Singh S."/>
            <person name="Jensen M.F."/>
            <person name="Cong E.H."/>
            <person name="Eikeseth-Otteraa H."/>
            <person name="Noel B."/>
            <person name="Anthouard V."/>
            <person name="Porcel B.M."/>
            <person name="Kachouri-Lafond R."/>
            <person name="Nishino A."/>
            <person name="Ugolini M."/>
            <person name="Chourrout P."/>
            <person name="Nishida H."/>
            <person name="Aasland R."/>
            <person name="Huzurbazar S."/>
            <person name="Westhof E."/>
            <person name="Delsuc F."/>
            <person name="Lehrach H."/>
            <person name="Reinhardt R."/>
            <person name="Weissenbach J."/>
            <person name="Roy S.W."/>
            <person name="Artiguenave F."/>
            <person name="Postlethwait J.H."/>
            <person name="Manak J.R."/>
            <person name="Thompson E.M."/>
            <person name="Jaillon O."/>
            <person name="Du Pasquier L."/>
            <person name="Boudinot P."/>
            <person name="Liberles D.A."/>
            <person name="Volff J.N."/>
            <person name="Philippe H."/>
            <person name="Lenhard B."/>
            <person name="Roest Crollius H."/>
            <person name="Wincker P."/>
            <person name="Chourrout D."/>
        </authorList>
    </citation>
    <scope>NUCLEOTIDE SEQUENCE [LARGE SCALE GENOMIC DNA]</scope>
</reference>
<dbReference type="SUPFAM" id="SSF53254">
    <property type="entry name" value="Phosphoglycerate mutase-like"/>
    <property type="match status" value="1"/>
</dbReference>
<feature type="transmembrane region" description="Helical" evidence="8">
    <location>
        <begin position="386"/>
        <end position="404"/>
    </location>
</feature>
<dbReference type="EC" id="3.1.3.2" evidence="3"/>
<accession>E4XDM5</accession>
<gene>
    <name evidence="10" type="ORF">GSOID_T00008270001</name>
</gene>
<keyword evidence="11" id="KW-1185">Reference proteome</keyword>
<keyword evidence="4 9" id="KW-0732">Signal</keyword>
<proteinExistence type="inferred from homology"/>
<feature type="signal peptide" evidence="9">
    <location>
        <begin position="1"/>
        <end position="15"/>
    </location>
</feature>
<keyword evidence="8" id="KW-0812">Transmembrane</keyword>
<dbReference type="Proteomes" id="UP000001307">
    <property type="component" value="Unassembled WGS sequence"/>
</dbReference>
<dbReference type="EMBL" id="FN653039">
    <property type="protein sequence ID" value="CBY19263.1"/>
    <property type="molecule type" value="Genomic_DNA"/>
</dbReference>
<evidence type="ECO:0000256" key="9">
    <source>
        <dbReference type="SAM" id="SignalP"/>
    </source>
</evidence>
<sequence>MRFIIGIVLCFSVLAEKKLDFVLAVWRHGARSPMTFSKTSSIGDSFEIWPDGTGQLTENGKEMHRELGRFLRNRYKDFYPFDKEYRRKDIYVRSTDRDRTLLSAVSNLGAFLNVSTPGNVPFPVHTLPTETDNLLRYPNMNCKRFSEILKNKEIQQTAGYKDLDEKYADDFRKMAELLNDTTEYTLDNMWTIFDNVDCHKYNNFSETVPAELLSGPLYERLTKAAGLAMQTLFTDVEGNRRIELSRMQGGVLLGDILEQLRSPLKQYDFDEHVKYLVYSAHDTTLAAALVAMNAQQQNFKQPFYASALLFERYYDDSTKTHSVEIWYKNNNEFTDLTAETCGEKPCSLEQLEQAWLPVIPLNWDAECHHMDPSPEHLQAVQTKSNILAVVLALSWAIFISYFILSKRSSKHPERLALVEQEFSMGVDDKWSNVPASNFVNPSI</sequence>
<dbReference type="FunCoup" id="E4XDM5">
    <property type="interactions" value="10"/>
</dbReference>
<dbReference type="OrthoDB" id="258392at2759"/>
<evidence type="ECO:0000256" key="8">
    <source>
        <dbReference type="SAM" id="Phobius"/>
    </source>
</evidence>
<evidence type="ECO:0000256" key="6">
    <source>
        <dbReference type="ARBA" id="ARBA00023157"/>
    </source>
</evidence>
<comment type="similarity">
    <text evidence="2">Belongs to the histidine acid phosphatase family.</text>
</comment>